<dbReference type="EMBL" id="AHXC01000005">
    <property type="protein sequence ID" value="ELB02115.1"/>
    <property type="molecule type" value="Genomic_DNA"/>
</dbReference>
<dbReference type="HAMAP" id="MF_00805">
    <property type="entry name" value="CitD"/>
    <property type="match status" value="1"/>
</dbReference>
<dbReference type="Proteomes" id="UP000010553">
    <property type="component" value="Unassembled WGS sequence"/>
</dbReference>
<evidence type="ECO:0000256" key="5">
    <source>
        <dbReference type="PIRSR" id="PIRSR002736-50"/>
    </source>
</evidence>
<dbReference type="Pfam" id="PF06857">
    <property type="entry name" value="ACP"/>
    <property type="match status" value="1"/>
</dbReference>
<dbReference type="PIRSF" id="PIRSF002736">
    <property type="entry name" value="Citrt_lyas_gamma"/>
    <property type="match status" value="1"/>
</dbReference>
<sequence length="102" mass="11266">MEIKQVAAAGTVESSDILITIEPNEKETLSISLDSSVEKQFGKQIRQVITETLTHLKVTSAKVTAIDKGALDCTIIARLITAVYRAAEKDAYDWGEIDKWKN</sequence>
<evidence type="ECO:0000313" key="7">
    <source>
        <dbReference type="Proteomes" id="UP000010553"/>
    </source>
</evidence>
<keyword evidence="6" id="KW-0456">Lyase</keyword>
<dbReference type="InterPro" id="IPR023439">
    <property type="entry name" value="Mal_deCO2ase/Cit_lyase_ACP"/>
</dbReference>
<evidence type="ECO:0000313" key="6">
    <source>
        <dbReference type="EMBL" id="ELB02115.1"/>
    </source>
</evidence>
<keyword evidence="2 4" id="KW-0963">Cytoplasm</keyword>
<comment type="caution">
    <text evidence="6">The sequence shown here is derived from an EMBL/GenBank/DDBJ whole genome shotgun (WGS) entry which is preliminary data.</text>
</comment>
<gene>
    <name evidence="4" type="primary">citD</name>
    <name evidence="6" type="ORF">OIE_04541</name>
</gene>
<feature type="modified residue" description="O-(phosphoribosyl dephospho-coenzyme A)serine" evidence="4 5">
    <location>
        <position position="14"/>
    </location>
</feature>
<organism evidence="6 7">
    <name type="scientific">Enterococcus faecium EnGen0003</name>
    <dbReference type="NCBI Taxonomy" id="1138901"/>
    <lineage>
        <taxon>Bacteria</taxon>
        <taxon>Bacillati</taxon>
        <taxon>Bacillota</taxon>
        <taxon>Bacilli</taxon>
        <taxon>Lactobacillales</taxon>
        <taxon>Enterococcaceae</taxon>
        <taxon>Enterococcus</taxon>
    </lineage>
</organism>
<keyword evidence="3 4" id="KW-0597">Phosphoprotein</keyword>
<evidence type="ECO:0000256" key="3">
    <source>
        <dbReference type="ARBA" id="ARBA00022553"/>
    </source>
</evidence>
<comment type="function">
    <text evidence="4">Covalent carrier of the coenzyme of citrate lyase.</text>
</comment>
<dbReference type="RefSeq" id="WP_002309875.1">
    <property type="nucleotide sequence ID" value="NZ_KB029692.1"/>
</dbReference>
<reference evidence="6 7" key="1">
    <citation type="submission" date="2012-12" db="EMBL/GenBank/DDBJ databases">
        <title>The Genome Sequence of Enterococcus faecium E1590.</title>
        <authorList>
            <consortium name="The Broad Institute Genome Sequencing Platform"/>
            <consortium name="The Broad Institute Genome Sequencing Center for Infectious Disease"/>
            <person name="Earl A.M."/>
            <person name="Gilmore M.S."/>
            <person name="van Schaik W."/>
            <person name="Lebreton F."/>
            <person name="Willems R.J."/>
            <person name="Walker B."/>
            <person name="Young S.K."/>
            <person name="Zeng Q."/>
            <person name="Gargeya S."/>
            <person name="Fitzgerald M."/>
            <person name="Haas B."/>
            <person name="Abouelleil A."/>
            <person name="Alvarado L."/>
            <person name="Arachchi H.M."/>
            <person name="Berlin A.M."/>
            <person name="Chapman S.B."/>
            <person name="Dewar J."/>
            <person name="Goldberg J."/>
            <person name="Griggs A."/>
            <person name="Gujja S."/>
            <person name="Hansen M."/>
            <person name="Howarth C."/>
            <person name="Imamovic A."/>
            <person name="Larimer J."/>
            <person name="McCowan C."/>
            <person name="Murphy C."/>
            <person name="Neiman D."/>
            <person name="Pearson M."/>
            <person name="Priest M."/>
            <person name="Roberts A."/>
            <person name="Saif S."/>
            <person name="Shea T."/>
            <person name="Sisk P."/>
            <person name="Sykes S."/>
            <person name="Wortman J."/>
            <person name="Nusbaum C."/>
            <person name="Birren B."/>
        </authorList>
    </citation>
    <scope>NUCLEOTIDE SEQUENCE [LARGE SCALE GENOMIC DNA]</scope>
    <source>
        <strain evidence="6 7">E1590</strain>
    </source>
</reference>
<comment type="similarity">
    <text evidence="4">Belongs to the CitD family.</text>
</comment>
<dbReference type="InterPro" id="IPR006495">
    <property type="entry name" value="CitD"/>
</dbReference>
<dbReference type="GO" id="GO:0005737">
    <property type="term" value="C:cytoplasm"/>
    <property type="evidence" value="ECO:0007669"/>
    <property type="project" value="UniProtKB-SubCell"/>
</dbReference>
<evidence type="ECO:0000256" key="2">
    <source>
        <dbReference type="ARBA" id="ARBA00022490"/>
    </source>
</evidence>
<accession>A0A828ZR07</accession>
<comment type="subcellular location">
    <subcellularLocation>
        <location evidence="1 4">Cytoplasm</location>
    </subcellularLocation>
</comment>
<evidence type="ECO:0000256" key="1">
    <source>
        <dbReference type="ARBA" id="ARBA00004496"/>
    </source>
</evidence>
<dbReference type="NCBIfam" id="TIGR01608">
    <property type="entry name" value="citD"/>
    <property type="match status" value="1"/>
</dbReference>
<comment type="subunit">
    <text evidence="4">Oligomer with a subunit composition of (alpha,beta,gamma)6.</text>
</comment>
<dbReference type="NCBIfam" id="NF009726">
    <property type="entry name" value="PRK13253.1"/>
    <property type="match status" value="1"/>
</dbReference>
<proteinExistence type="inferred from homology"/>
<evidence type="ECO:0000256" key="4">
    <source>
        <dbReference type="HAMAP-Rule" id="MF_00805"/>
    </source>
</evidence>
<dbReference type="GO" id="GO:0016829">
    <property type="term" value="F:lyase activity"/>
    <property type="evidence" value="ECO:0007669"/>
    <property type="project" value="UniProtKB-KW"/>
</dbReference>
<dbReference type="AlphaFoldDB" id="A0A828ZR07"/>
<protein>
    <recommendedName>
        <fullName evidence="4">Citrate lyase acyl carrier protein</fullName>
    </recommendedName>
    <alternativeName>
        <fullName evidence="4">Citrate lyase gamma chain</fullName>
    </alternativeName>
</protein>
<name>A0A828ZR07_ENTFC</name>